<dbReference type="GO" id="GO:0005739">
    <property type="term" value="C:mitochondrion"/>
    <property type="evidence" value="ECO:0007669"/>
    <property type="project" value="UniProtKB-SubCell"/>
</dbReference>
<feature type="compositionally biased region" description="Basic and acidic residues" evidence="5">
    <location>
        <begin position="41"/>
        <end position="72"/>
    </location>
</feature>
<dbReference type="eggNOG" id="ENOG502S49F">
    <property type="taxonomic scope" value="Eukaryota"/>
</dbReference>
<keyword evidence="6" id="KW-1133">Transmembrane helix</keyword>
<keyword evidence="3" id="KW-0809">Transit peptide</keyword>
<feature type="region of interest" description="Disordered" evidence="5">
    <location>
        <begin position="33"/>
        <end position="73"/>
    </location>
</feature>
<dbReference type="RefSeq" id="XP_001528282.1">
    <property type="nucleotide sequence ID" value="XM_001528232.1"/>
</dbReference>
<dbReference type="AlphaFoldDB" id="A5DTW6"/>
<dbReference type="VEuPathDB" id="FungiDB:LELG_00802"/>
<evidence type="ECO:0000256" key="4">
    <source>
        <dbReference type="ARBA" id="ARBA00023128"/>
    </source>
</evidence>
<keyword evidence="6" id="KW-0812">Transmembrane</keyword>
<dbReference type="OMA" id="VHYVQEL"/>
<comment type="similarity">
    <text evidence="2">Belongs to the PET117 family.</text>
</comment>
<dbReference type="FunCoup" id="A5DTW6">
    <property type="interactions" value="18"/>
</dbReference>
<name>A5DTW6_LODEL</name>
<dbReference type="EMBL" id="CH981524">
    <property type="protein sequence ID" value="EDK42624.1"/>
    <property type="molecule type" value="Genomic_DNA"/>
</dbReference>
<organism evidence="7 8">
    <name type="scientific">Lodderomyces elongisporus (strain ATCC 11503 / CBS 2605 / JCM 1781 / NBRC 1676 / NRRL YB-4239)</name>
    <name type="common">Yeast</name>
    <name type="synonym">Saccharomyces elongisporus</name>
    <dbReference type="NCBI Taxonomy" id="379508"/>
    <lineage>
        <taxon>Eukaryota</taxon>
        <taxon>Fungi</taxon>
        <taxon>Dikarya</taxon>
        <taxon>Ascomycota</taxon>
        <taxon>Saccharomycotina</taxon>
        <taxon>Pichiomycetes</taxon>
        <taxon>Debaryomycetaceae</taxon>
        <taxon>Candida/Lodderomyces clade</taxon>
        <taxon>Lodderomyces</taxon>
    </lineage>
</organism>
<gene>
    <name evidence="7" type="ORF">LELG_00802</name>
</gene>
<dbReference type="PANTHER" id="PTHR28163:SF1">
    <property type="entry name" value="PROTEIN PET117 HOMOLOG, MITOCHONDRIAL"/>
    <property type="match status" value="1"/>
</dbReference>
<evidence type="ECO:0000256" key="2">
    <source>
        <dbReference type="ARBA" id="ARBA00008197"/>
    </source>
</evidence>
<evidence type="ECO:0000256" key="5">
    <source>
        <dbReference type="SAM" id="MobiDB-lite"/>
    </source>
</evidence>
<dbReference type="STRING" id="379508.A5DTW6"/>
<comment type="subcellular location">
    <subcellularLocation>
        <location evidence="1">Mitochondrion</location>
    </subcellularLocation>
</comment>
<dbReference type="OrthoDB" id="76305at2759"/>
<protein>
    <recommendedName>
        <fullName evidence="9">Protein PET117, mitochondrial</fullName>
    </recommendedName>
</protein>
<keyword evidence="4" id="KW-0496">Mitochondrion</keyword>
<proteinExistence type="inferred from homology"/>
<dbReference type="InParanoid" id="A5DTW6"/>
<evidence type="ECO:0000313" key="8">
    <source>
        <dbReference type="Proteomes" id="UP000001996"/>
    </source>
</evidence>
<evidence type="ECO:0000256" key="6">
    <source>
        <dbReference type="SAM" id="Phobius"/>
    </source>
</evidence>
<dbReference type="Pfam" id="PF15786">
    <property type="entry name" value="PET117"/>
    <property type="match status" value="1"/>
</dbReference>
<feature type="transmembrane region" description="Helical" evidence="6">
    <location>
        <begin position="6"/>
        <end position="25"/>
    </location>
</feature>
<keyword evidence="8" id="KW-1185">Reference proteome</keyword>
<evidence type="ECO:0000256" key="1">
    <source>
        <dbReference type="ARBA" id="ARBA00004173"/>
    </source>
</evidence>
<dbReference type="GeneID" id="5235209"/>
<sequence length="90" mass="10108">MSTASKVTLAASIAFATGSFIFINYSQQAERSALRQGPIKDAQRMAAKREKSQKQKLNEAEHREQNELKAKYQELQPLTGEIIRGEETNP</sequence>
<evidence type="ECO:0000313" key="7">
    <source>
        <dbReference type="EMBL" id="EDK42624.1"/>
    </source>
</evidence>
<dbReference type="GO" id="GO:0033617">
    <property type="term" value="P:mitochondrial respiratory chain complex IV assembly"/>
    <property type="evidence" value="ECO:0007669"/>
    <property type="project" value="EnsemblFungi"/>
</dbReference>
<accession>A5DTW6</accession>
<evidence type="ECO:0000256" key="3">
    <source>
        <dbReference type="ARBA" id="ARBA00022946"/>
    </source>
</evidence>
<dbReference type="HOGENOM" id="CLU_161486_0_0_1"/>
<dbReference type="KEGG" id="lel:PVL30_000770"/>
<dbReference type="InterPro" id="IPR031568">
    <property type="entry name" value="Pet117"/>
</dbReference>
<dbReference type="Proteomes" id="UP000001996">
    <property type="component" value="Unassembled WGS sequence"/>
</dbReference>
<evidence type="ECO:0008006" key="9">
    <source>
        <dbReference type="Google" id="ProtNLM"/>
    </source>
</evidence>
<reference evidence="7 8" key="1">
    <citation type="journal article" date="2009" name="Nature">
        <title>Evolution of pathogenicity and sexual reproduction in eight Candida genomes.</title>
        <authorList>
            <person name="Butler G."/>
            <person name="Rasmussen M.D."/>
            <person name="Lin M.F."/>
            <person name="Santos M.A."/>
            <person name="Sakthikumar S."/>
            <person name="Munro C.A."/>
            <person name="Rheinbay E."/>
            <person name="Grabherr M."/>
            <person name="Forche A."/>
            <person name="Reedy J.L."/>
            <person name="Agrafioti I."/>
            <person name="Arnaud M.B."/>
            <person name="Bates S."/>
            <person name="Brown A.J."/>
            <person name="Brunke S."/>
            <person name="Costanzo M.C."/>
            <person name="Fitzpatrick D.A."/>
            <person name="de Groot P.W."/>
            <person name="Harris D."/>
            <person name="Hoyer L.L."/>
            <person name="Hube B."/>
            <person name="Klis F.M."/>
            <person name="Kodira C."/>
            <person name="Lennard N."/>
            <person name="Logue M.E."/>
            <person name="Martin R."/>
            <person name="Neiman A.M."/>
            <person name="Nikolaou E."/>
            <person name="Quail M.A."/>
            <person name="Quinn J."/>
            <person name="Santos M.C."/>
            <person name="Schmitzberger F.F."/>
            <person name="Sherlock G."/>
            <person name="Shah P."/>
            <person name="Silverstein K.A."/>
            <person name="Skrzypek M.S."/>
            <person name="Soll D."/>
            <person name="Staggs R."/>
            <person name="Stansfield I."/>
            <person name="Stumpf M.P."/>
            <person name="Sudbery P.E."/>
            <person name="Srikantha T."/>
            <person name="Zeng Q."/>
            <person name="Berman J."/>
            <person name="Berriman M."/>
            <person name="Heitman J."/>
            <person name="Gow N.A."/>
            <person name="Lorenz M.C."/>
            <person name="Birren B.W."/>
            <person name="Kellis M."/>
            <person name="Cuomo C.A."/>
        </authorList>
    </citation>
    <scope>NUCLEOTIDE SEQUENCE [LARGE SCALE GENOMIC DNA]</scope>
    <source>
        <strain evidence="8">ATCC 11503 / BCRC 21390 / CBS 2605 / JCM 1781 / NBRC 1676 / NRRL YB-4239</strain>
    </source>
</reference>
<dbReference type="PANTHER" id="PTHR28163">
    <property type="entry name" value="PROTEIN PET117 HOMOLOG, MITOCHONDRIAL"/>
    <property type="match status" value="1"/>
</dbReference>
<keyword evidence="6" id="KW-0472">Membrane</keyword>